<evidence type="ECO:0000256" key="1">
    <source>
        <dbReference type="SAM" id="SignalP"/>
    </source>
</evidence>
<evidence type="ECO:0000313" key="2">
    <source>
        <dbReference type="EMBL" id="SKB67922.1"/>
    </source>
</evidence>
<feature type="signal peptide" evidence="1">
    <location>
        <begin position="1"/>
        <end position="26"/>
    </location>
</feature>
<accession>A0A1T5D840</accession>
<dbReference type="Pfam" id="PF05573">
    <property type="entry name" value="NosL"/>
    <property type="match status" value="1"/>
</dbReference>
<dbReference type="STRING" id="1513896.SAMN05660841_01836"/>
<evidence type="ECO:0000313" key="3">
    <source>
        <dbReference type="Proteomes" id="UP000190150"/>
    </source>
</evidence>
<dbReference type="PROSITE" id="PS51257">
    <property type="entry name" value="PROKAR_LIPOPROTEIN"/>
    <property type="match status" value="1"/>
</dbReference>
<dbReference type="AlphaFoldDB" id="A0A1T5D840"/>
<keyword evidence="3" id="KW-1185">Reference proteome</keyword>
<organism evidence="2 3">
    <name type="scientific">Sphingobacterium nematocida</name>
    <dbReference type="NCBI Taxonomy" id="1513896"/>
    <lineage>
        <taxon>Bacteria</taxon>
        <taxon>Pseudomonadati</taxon>
        <taxon>Bacteroidota</taxon>
        <taxon>Sphingobacteriia</taxon>
        <taxon>Sphingobacteriales</taxon>
        <taxon>Sphingobacteriaceae</taxon>
        <taxon>Sphingobacterium</taxon>
    </lineage>
</organism>
<dbReference type="SUPFAM" id="SSF160387">
    <property type="entry name" value="NosL/MerB-like"/>
    <property type="match status" value="1"/>
</dbReference>
<dbReference type="PANTHER" id="PTHR41247:SF1">
    <property type="entry name" value="HTH-TYPE TRANSCRIPTIONAL REPRESSOR YCNK"/>
    <property type="match status" value="1"/>
</dbReference>
<protein>
    <submittedName>
        <fullName evidence="2">Copper chaperone NosL</fullName>
    </submittedName>
</protein>
<name>A0A1T5D840_9SPHI</name>
<gene>
    <name evidence="2" type="ORF">SAMN05660841_01836</name>
</gene>
<reference evidence="3" key="1">
    <citation type="submission" date="2017-02" db="EMBL/GenBank/DDBJ databases">
        <authorList>
            <person name="Varghese N."/>
            <person name="Submissions S."/>
        </authorList>
    </citation>
    <scope>NUCLEOTIDE SEQUENCE [LARGE SCALE GENOMIC DNA]</scope>
    <source>
        <strain evidence="3">DSM 24091</strain>
    </source>
</reference>
<dbReference type="PANTHER" id="PTHR41247">
    <property type="entry name" value="HTH-TYPE TRANSCRIPTIONAL REPRESSOR YCNK"/>
    <property type="match status" value="1"/>
</dbReference>
<dbReference type="EMBL" id="FUZF01000006">
    <property type="protein sequence ID" value="SKB67922.1"/>
    <property type="molecule type" value="Genomic_DNA"/>
</dbReference>
<keyword evidence="1" id="KW-0732">Signal</keyword>
<dbReference type="Proteomes" id="UP000190150">
    <property type="component" value="Unassembled WGS sequence"/>
</dbReference>
<sequence>MSIIIKKYLSAICTCLLLIIGLQSCGSTGPKPINYGKDQCVYCKMTITDARFGTQLLTKKGRTYNFDDLSCMIAFAKEGNVKKEEIENLYIPDYTKDKKLYPASELFFLKSEGLKSPMRGDIAAFKDQADLKKVKDELGGVELSWEEIWK</sequence>
<dbReference type="InterPro" id="IPR008719">
    <property type="entry name" value="N2O_reductase_NosL"/>
</dbReference>
<dbReference type="RefSeq" id="WP_176141026.1">
    <property type="nucleotide sequence ID" value="NZ_FUZF01000006.1"/>
</dbReference>
<feature type="chain" id="PRO_5013318604" evidence="1">
    <location>
        <begin position="27"/>
        <end position="150"/>
    </location>
</feature>
<proteinExistence type="predicted"/>